<reference evidence="2" key="2">
    <citation type="submission" date="2020-11" db="EMBL/GenBank/DDBJ databases">
        <authorList>
            <person name="McCartney M.A."/>
            <person name="Auch B."/>
            <person name="Kono T."/>
            <person name="Mallez S."/>
            <person name="Becker A."/>
            <person name="Gohl D.M."/>
            <person name="Silverstein K.A.T."/>
            <person name="Koren S."/>
            <person name="Bechman K.B."/>
            <person name="Herman A."/>
            <person name="Abrahante J.E."/>
            <person name="Garbe J."/>
        </authorList>
    </citation>
    <scope>NUCLEOTIDE SEQUENCE</scope>
    <source>
        <strain evidence="2">Duluth1</strain>
        <tissue evidence="2">Whole animal</tissue>
    </source>
</reference>
<gene>
    <name evidence="2" type="ORF">DPMN_165393</name>
</gene>
<feature type="compositionally biased region" description="Acidic residues" evidence="1">
    <location>
        <begin position="118"/>
        <end position="128"/>
    </location>
</feature>
<proteinExistence type="predicted"/>
<keyword evidence="3" id="KW-1185">Reference proteome</keyword>
<name>A0A9D4EW06_DREPO</name>
<evidence type="ECO:0000313" key="3">
    <source>
        <dbReference type="Proteomes" id="UP000828390"/>
    </source>
</evidence>
<sequence length="149" mass="17596">MIVRFRDYIDTETILSKAYKLNRIHFGLDRQYPKEIARARKELYQSKEAEYAPRSNKRVQIKYPAALFINDRSIEHKFQEWFSVLGIDRLKRCPDTTPIQRAYSKESVINSSSKSDSNDDDDDQDTADEIARQKPSTYRGKRPRKCKQT</sequence>
<evidence type="ECO:0000256" key="1">
    <source>
        <dbReference type="SAM" id="MobiDB-lite"/>
    </source>
</evidence>
<dbReference type="Proteomes" id="UP000828390">
    <property type="component" value="Unassembled WGS sequence"/>
</dbReference>
<dbReference type="AlphaFoldDB" id="A0A9D4EW06"/>
<feature type="region of interest" description="Disordered" evidence="1">
    <location>
        <begin position="101"/>
        <end position="149"/>
    </location>
</feature>
<organism evidence="2 3">
    <name type="scientific">Dreissena polymorpha</name>
    <name type="common">Zebra mussel</name>
    <name type="synonym">Mytilus polymorpha</name>
    <dbReference type="NCBI Taxonomy" id="45954"/>
    <lineage>
        <taxon>Eukaryota</taxon>
        <taxon>Metazoa</taxon>
        <taxon>Spiralia</taxon>
        <taxon>Lophotrochozoa</taxon>
        <taxon>Mollusca</taxon>
        <taxon>Bivalvia</taxon>
        <taxon>Autobranchia</taxon>
        <taxon>Heteroconchia</taxon>
        <taxon>Euheterodonta</taxon>
        <taxon>Imparidentia</taxon>
        <taxon>Neoheterodontei</taxon>
        <taxon>Myida</taxon>
        <taxon>Dreissenoidea</taxon>
        <taxon>Dreissenidae</taxon>
        <taxon>Dreissena</taxon>
    </lineage>
</organism>
<feature type="compositionally biased region" description="Basic residues" evidence="1">
    <location>
        <begin position="139"/>
        <end position="149"/>
    </location>
</feature>
<evidence type="ECO:0000313" key="2">
    <source>
        <dbReference type="EMBL" id="KAH3787272.1"/>
    </source>
</evidence>
<comment type="caution">
    <text evidence="2">The sequence shown here is derived from an EMBL/GenBank/DDBJ whole genome shotgun (WGS) entry which is preliminary data.</text>
</comment>
<protein>
    <submittedName>
        <fullName evidence="2">Uncharacterized protein</fullName>
    </submittedName>
</protein>
<dbReference type="EMBL" id="JAIWYP010000008">
    <property type="protein sequence ID" value="KAH3787272.1"/>
    <property type="molecule type" value="Genomic_DNA"/>
</dbReference>
<feature type="compositionally biased region" description="Low complexity" evidence="1">
    <location>
        <begin position="105"/>
        <end position="115"/>
    </location>
</feature>
<accession>A0A9D4EW06</accession>
<reference evidence="2" key="1">
    <citation type="journal article" date="2019" name="bioRxiv">
        <title>The Genome of the Zebra Mussel, Dreissena polymorpha: A Resource for Invasive Species Research.</title>
        <authorList>
            <person name="McCartney M.A."/>
            <person name="Auch B."/>
            <person name="Kono T."/>
            <person name="Mallez S."/>
            <person name="Zhang Y."/>
            <person name="Obille A."/>
            <person name="Becker A."/>
            <person name="Abrahante J.E."/>
            <person name="Garbe J."/>
            <person name="Badalamenti J.P."/>
            <person name="Herman A."/>
            <person name="Mangelson H."/>
            <person name="Liachko I."/>
            <person name="Sullivan S."/>
            <person name="Sone E.D."/>
            <person name="Koren S."/>
            <person name="Silverstein K.A.T."/>
            <person name="Beckman K.B."/>
            <person name="Gohl D.M."/>
        </authorList>
    </citation>
    <scope>NUCLEOTIDE SEQUENCE</scope>
    <source>
        <strain evidence="2">Duluth1</strain>
        <tissue evidence="2">Whole animal</tissue>
    </source>
</reference>